<sequence>MQGNHNGIEKRLWIAADELRADSKLMASEYSLPVLGLIFLKYADFKFRQVVQELKGKWCDWWPIGKLCYQGKGVLYLLERARFSNLIRQDMATPLNYFYYFNLPQGREQGKSRSSGAAITAVTGIFITLGNFSSDGFQAF</sequence>
<dbReference type="Gene3D" id="1.20.1260.30">
    <property type="match status" value="1"/>
</dbReference>
<gene>
    <name evidence="3" type="ORF">ASZ90_013395</name>
</gene>
<dbReference type="InterPro" id="IPR038333">
    <property type="entry name" value="T1MK-like_N_sf"/>
</dbReference>
<comment type="caution">
    <text evidence="3">The sequence shown here is derived from an EMBL/GenBank/DDBJ whole genome shotgun (WGS) entry which is preliminary data.</text>
</comment>
<proteinExistence type="predicted"/>
<dbReference type="InterPro" id="IPR029063">
    <property type="entry name" value="SAM-dependent_MTases_sf"/>
</dbReference>
<protein>
    <submittedName>
        <fullName evidence="3">Type i restriction-modification system specificity subunit</fullName>
    </submittedName>
</protein>
<dbReference type="SUPFAM" id="SSF53335">
    <property type="entry name" value="S-adenosyl-L-methionine-dependent methyltransferases"/>
    <property type="match status" value="1"/>
</dbReference>
<dbReference type="Pfam" id="PF12161">
    <property type="entry name" value="HsdM_N"/>
    <property type="match status" value="1"/>
</dbReference>
<keyword evidence="1" id="KW-0680">Restriction system</keyword>
<evidence type="ECO:0000259" key="2">
    <source>
        <dbReference type="Pfam" id="PF12161"/>
    </source>
</evidence>
<organism evidence="3">
    <name type="scientific">hydrocarbon metagenome</name>
    <dbReference type="NCBI Taxonomy" id="938273"/>
    <lineage>
        <taxon>unclassified sequences</taxon>
        <taxon>metagenomes</taxon>
        <taxon>ecological metagenomes</taxon>
    </lineage>
</organism>
<name>A0A0W8F7U5_9ZZZZ</name>
<feature type="domain" description="N6 adenine-specific DNA methyltransferase N-terminal" evidence="2">
    <location>
        <begin position="8"/>
        <end position="90"/>
    </location>
</feature>
<dbReference type="GO" id="GO:0009307">
    <property type="term" value="P:DNA restriction-modification system"/>
    <property type="evidence" value="ECO:0007669"/>
    <property type="project" value="UniProtKB-KW"/>
</dbReference>
<dbReference type="InterPro" id="IPR022749">
    <property type="entry name" value="D12N6_MeTrfase_N"/>
</dbReference>
<reference evidence="3" key="1">
    <citation type="journal article" date="2015" name="Proc. Natl. Acad. Sci. U.S.A.">
        <title>Networks of energetic and metabolic interactions define dynamics in microbial communities.</title>
        <authorList>
            <person name="Embree M."/>
            <person name="Liu J.K."/>
            <person name="Al-Bassam M.M."/>
            <person name="Zengler K."/>
        </authorList>
    </citation>
    <scope>NUCLEOTIDE SEQUENCE</scope>
</reference>
<accession>A0A0W8F7U5</accession>
<dbReference type="EMBL" id="LNQE01001473">
    <property type="protein sequence ID" value="KUG16948.1"/>
    <property type="molecule type" value="Genomic_DNA"/>
</dbReference>
<evidence type="ECO:0000313" key="3">
    <source>
        <dbReference type="EMBL" id="KUG16948.1"/>
    </source>
</evidence>
<evidence type="ECO:0000256" key="1">
    <source>
        <dbReference type="ARBA" id="ARBA00022747"/>
    </source>
</evidence>
<dbReference type="AlphaFoldDB" id="A0A0W8F7U5"/>